<dbReference type="SUPFAM" id="SSF56935">
    <property type="entry name" value="Porins"/>
    <property type="match status" value="1"/>
</dbReference>
<dbReference type="EMBL" id="FNUX01000003">
    <property type="protein sequence ID" value="SEF53037.1"/>
    <property type="molecule type" value="Genomic_DNA"/>
</dbReference>
<dbReference type="GO" id="GO:0015483">
    <property type="term" value="F:long-chain fatty acid transporting porin activity"/>
    <property type="evidence" value="ECO:0007669"/>
    <property type="project" value="TreeGrafter"/>
</dbReference>
<dbReference type="GO" id="GO:0009279">
    <property type="term" value="C:cell outer membrane"/>
    <property type="evidence" value="ECO:0007669"/>
    <property type="project" value="UniProtKB-SubCell"/>
</dbReference>
<gene>
    <name evidence="8" type="ORF">SAMN05216334_10341</name>
</gene>
<keyword evidence="5" id="KW-0732">Signal</keyword>
<keyword evidence="4" id="KW-0812">Transmembrane</keyword>
<dbReference type="Proteomes" id="UP000236753">
    <property type="component" value="Unassembled WGS sequence"/>
</dbReference>
<name>A0A1H5STA6_9PROT</name>
<dbReference type="InterPro" id="IPR005017">
    <property type="entry name" value="OMPP1/FadL/TodX"/>
</dbReference>
<dbReference type="PANTHER" id="PTHR35093">
    <property type="entry name" value="OUTER MEMBRANE PROTEIN NMB0088-RELATED"/>
    <property type="match status" value="1"/>
</dbReference>
<comment type="subcellular location">
    <subcellularLocation>
        <location evidence="1">Cell outer membrane</location>
        <topology evidence="1">Multi-pass membrane protein</topology>
    </subcellularLocation>
</comment>
<evidence type="ECO:0000256" key="2">
    <source>
        <dbReference type="ARBA" id="ARBA00008163"/>
    </source>
</evidence>
<evidence type="ECO:0000256" key="6">
    <source>
        <dbReference type="ARBA" id="ARBA00023136"/>
    </source>
</evidence>
<comment type="similarity">
    <text evidence="2">Belongs to the OmpP1/FadL family.</text>
</comment>
<dbReference type="PANTHER" id="PTHR35093:SF3">
    <property type="entry name" value="LONG-CHAIN FATTY ACID TRANSPORT PROTEIN"/>
    <property type="match status" value="1"/>
</dbReference>
<evidence type="ECO:0000313" key="9">
    <source>
        <dbReference type="Proteomes" id="UP000236753"/>
    </source>
</evidence>
<evidence type="ECO:0000256" key="5">
    <source>
        <dbReference type="ARBA" id="ARBA00022729"/>
    </source>
</evidence>
<protein>
    <submittedName>
        <fullName evidence="8">Long-chain fatty acid transport protein</fullName>
    </submittedName>
</protein>
<evidence type="ECO:0000256" key="1">
    <source>
        <dbReference type="ARBA" id="ARBA00004571"/>
    </source>
</evidence>
<keyword evidence="7" id="KW-0998">Cell outer membrane</keyword>
<accession>A0A1H5STA6</accession>
<reference evidence="8 9" key="1">
    <citation type="submission" date="2016-10" db="EMBL/GenBank/DDBJ databases">
        <authorList>
            <person name="de Groot N.N."/>
        </authorList>
    </citation>
    <scope>NUCLEOTIDE SEQUENCE [LARGE SCALE GENOMIC DNA]</scope>
    <source>
        <strain evidence="8 9">Nm13</strain>
    </source>
</reference>
<evidence type="ECO:0000256" key="3">
    <source>
        <dbReference type="ARBA" id="ARBA00022452"/>
    </source>
</evidence>
<dbReference type="Pfam" id="PF03349">
    <property type="entry name" value="Toluene_X"/>
    <property type="match status" value="1"/>
</dbReference>
<keyword evidence="6" id="KW-0472">Membrane</keyword>
<sequence length="464" mass="51067">MAGKALEKNYGSMLINMRRIAEGLFYWKFLCTGFILLAVSSPVSGAGIAVMEHSVKELGQAFSGAPTNTGDGSMVFFNPAAMSQVRGKLISAASYYIAPSATFHNSASQLGNAPLTGGNGGDAGQSVFIPNFYYVQELSNRVAFGFGFNIPYGMRNSYDSDWKGRYQAIDSEILTINFNPSMSFKLTEKFSLGAGFNVQYLRAKLTNAIDLGPACFLLQGALPCLSQGIAPQAADGHVSLKGDSVGFGYNLGAFYALTPDTRFGVSYRSRVAHDVKGNANFTIPDKAIALTQGNILVDTHAVTPVTLPDSVLFGFSHHLNPRWEVSADVLWTHWSLVRELRTNFSSSQSDDVQNLKWNDTWRYAFGVNYFSATHKWIWRTGFAYDQTPVPNAQHRSPRIPDSDRYWLTVGFTYAVRNNISIHGAYAHLFMDSPSISRRGVTGDFLSGQFSEQINIGGLQLDWRF</sequence>
<organism evidence="8 9">
    <name type="scientific">Nitrosomonas ureae</name>
    <dbReference type="NCBI Taxonomy" id="44577"/>
    <lineage>
        <taxon>Bacteria</taxon>
        <taxon>Pseudomonadati</taxon>
        <taxon>Pseudomonadota</taxon>
        <taxon>Betaproteobacteria</taxon>
        <taxon>Nitrosomonadales</taxon>
        <taxon>Nitrosomonadaceae</taxon>
        <taxon>Nitrosomonas</taxon>
    </lineage>
</organism>
<proteinExistence type="inferred from homology"/>
<keyword evidence="3" id="KW-1134">Transmembrane beta strand</keyword>
<evidence type="ECO:0000256" key="7">
    <source>
        <dbReference type="ARBA" id="ARBA00023237"/>
    </source>
</evidence>
<evidence type="ECO:0000313" key="8">
    <source>
        <dbReference type="EMBL" id="SEF53037.1"/>
    </source>
</evidence>
<dbReference type="AlphaFoldDB" id="A0A1H5STA6"/>
<evidence type="ECO:0000256" key="4">
    <source>
        <dbReference type="ARBA" id="ARBA00022692"/>
    </source>
</evidence>
<dbReference type="Gene3D" id="2.40.160.60">
    <property type="entry name" value="Outer membrane protein transport protein (OMPP1/FadL/TodX)"/>
    <property type="match status" value="1"/>
</dbReference>